<evidence type="ECO:0000313" key="2">
    <source>
        <dbReference type="EMBL" id="KAF7141816.1"/>
    </source>
</evidence>
<reference evidence="2" key="1">
    <citation type="submission" date="2019-11" db="EMBL/GenBank/DDBJ databases">
        <authorList>
            <person name="Liu Y."/>
            <person name="Hou J."/>
            <person name="Li T.-Q."/>
            <person name="Guan C.-H."/>
            <person name="Wu X."/>
            <person name="Wu H.-Z."/>
            <person name="Ling F."/>
            <person name="Zhang R."/>
            <person name="Shi X.-G."/>
            <person name="Ren J.-P."/>
            <person name="Chen E.-F."/>
            <person name="Sun J.-M."/>
        </authorList>
    </citation>
    <scope>NUCLEOTIDE SEQUENCE</scope>
    <source>
        <strain evidence="2">Adult_tree_wgs_1</strain>
        <tissue evidence="2">Leaves</tissue>
    </source>
</reference>
<dbReference type="PANTHER" id="PTHR31558:SF16">
    <property type="entry name" value="FAMILY PROTEIN, PUTATIVE (DUF1336)-RELATED"/>
    <property type="match status" value="1"/>
</dbReference>
<sequence length="321" mass="36224">MKRSQLQDVGLRLDPRIYGNSYFRDKRKSLATNCARCNLIGVDLFVSTRKVHLELPPVIEYGILPTLLIVNIQLPTYPAPLFLGDSDAEGLSLLLYFKLSDTYEKDVSPQFVDNIKEDENKGLYGRGVSLRKIHQMTAWQLCRNWDTNAIVDHWTVTSKYFQTIFDPLVHTRQHLGWRLPLHLLPMVRAGASVGRTTIIVVLSSIILFRTGIGVMLDGLFGTGIGSIVSVENVGLHSPELEVASRPNFCWLHDFLLHLRSVGLSCLQFTNMNSMRNLTITGLSLFLGLPVPQLFNEYQTLHKGLVRTNAGWDLNETLEESC</sequence>
<dbReference type="EMBL" id="WJXA01000006">
    <property type="protein sequence ID" value="KAF7141816.1"/>
    <property type="molecule type" value="Genomic_DNA"/>
</dbReference>
<organism evidence="2 3">
    <name type="scientific">Rhododendron simsii</name>
    <name type="common">Sims's rhododendron</name>
    <dbReference type="NCBI Taxonomy" id="118357"/>
    <lineage>
        <taxon>Eukaryota</taxon>
        <taxon>Viridiplantae</taxon>
        <taxon>Streptophyta</taxon>
        <taxon>Embryophyta</taxon>
        <taxon>Tracheophyta</taxon>
        <taxon>Spermatophyta</taxon>
        <taxon>Magnoliopsida</taxon>
        <taxon>eudicotyledons</taxon>
        <taxon>Gunneridae</taxon>
        <taxon>Pentapetalae</taxon>
        <taxon>asterids</taxon>
        <taxon>Ericales</taxon>
        <taxon>Ericaceae</taxon>
        <taxon>Ericoideae</taxon>
        <taxon>Rhodoreae</taxon>
        <taxon>Rhododendron</taxon>
    </lineage>
</organism>
<evidence type="ECO:0000259" key="1">
    <source>
        <dbReference type="Pfam" id="PF07059"/>
    </source>
</evidence>
<dbReference type="Proteomes" id="UP000626092">
    <property type="component" value="Unassembled WGS sequence"/>
</dbReference>
<dbReference type="InterPro" id="IPR009769">
    <property type="entry name" value="EDR2_C"/>
</dbReference>
<gene>
    <name evidence="2" type="ORF">RHSIM_Rhsim06G0129000</name>
</gene>
<comment type="caution">
    <text evidence="2">The sequence shown here is derived from an EMBL/GenBank/DDBJ whole genome shotgun (WGS) entry which is preliminary data.</text>
</comment>
<dbReference type="Pfam" id="PF07059">
    <property type="entry name" value="EDR2_C"/>
    <property type="match status" value="1"/>
</dbReference>
<name>A0A834GVB1_RHOSS</name>
<protein>
    <recommendedName>
        <fullName evidence="1">Protein ENHANCED DISEASE RESISTANCE 2 C-terminal domain-containing protein</fullName>
    </recommendedName>
</protein>
<keyword evidence="3" id="KW-1185">Reference proteome</keyword>
<dbReference type="OrthoDB" id="1726157at2759"/>
<dbReference type="PANTHER" id="PTHR31558">
    <property type="entry name" value="CW14 PROTEIN"/>
    <property type="match status" value="1"/>
</dbReference>
<accession>A0A834GVB1</accession>
<feature type="domain" description="Protein ENHANCED DISEASE RESISTANCE 2 C-terminal" evidence="1">
    <location>
        <begin position="19"/>
        <end position="118"/>
    </location>
</feature>
<dbReference type="AlphaFoldDB" id="A0A834GVB1"/>
<evidence type="ECO:0000313" key="3">
    <source>
        <dbReference type="Proteomes" id="UP000626092"/>
    </source>
</evidence>
<proteinExistence type="predicted"/>